<dbReference type="HOGENOM" id="CLU_1394969_0_0_11"/>
<dbReference type="EMBL" id="AP012052">
    <property type="protein sequence ID" value="BAJ73160.1"/>
    <property type="molecule type" value="Genomic_DNA"/>
</dbReference>
<dbReference type="RefSeq" id="WP_013583287.1">
    <property type="nucleotide sequence ID" value="NC_015125.1"/>
</dbReference>
<accession>E8N8V1</accession>
<dbReference type="AlphaFoldDB" id="E8N8V1"/>
<proteinExistence type="predicted"/>
<dbReference type="STRING" id="979556.MTES_0196"/>
<reference evidence="1 2" key="1">
    <citation type="journal article" date="2011" name="J. Bacteriol.">
        <title>Genome sequence of Microbacterium testaceum StLB037, an N-acylhomoserine lactone-degrading bacterium isolated from potato leaves.</title>
        <authorList>
            <person name="Morohoshi T."/>
            <person name="Wang W.-Z."/>
            <person name="Someya N."/>
            <person name="Ikeda T."/>
        </authorList>
    </citation>
    <scope>NUCLEOTIDE SEQUENCE [LARGE SCALE GENOMIC DNA]</scope>
    <source>
        <strain evidence="1 2">StLB037</strain>
    </source>
</reference>
<sequence length="195" mass="20058">MSIRRSAISAAIIAAAAVGLVGCSTTGSVHMDGSRSELYDSVQGISADSSLVAAVEVTGQEVLAASSDRDIPYTLSTVSLISTFAPTGLARELPEGVTATAAKPGNQIVVRQMGTAEMETPAPILKTGEKYLLFLTPSMLEGEAASQYYVTGGSAGVFEAPDDVASRGSDLAFTHGPYDEGDTLPETLTIKDLAP</sequence>
<evidence type="ECO:0000313" key="2">
    <source>
        <dbReference type="Proteomes" id="UP000008975"/>
    </source>
</evidence>
<dbReference type="PROSITE" id="PS51257">
    <property type="entry name" value="PROKAR_LIPOPROTEIN"/>
    <property type="match status" value="1"/>
</dbReference>
<dbReference type="KEGG" id="mts:MTES_0196"/>
<gene>
    <name evidence="1" type="ordered locus">MTES_0196</name>
</gene>
<evidence type="ECO:0000313" key="1">
    <source>
        <dbReference type="EMBL" id="BAJ73160.1"/>
    </source>
</evidence>
<organism evidence="1 2">
    <name type="scientific">Microbacterium testaceum (strain StLB037)</name>
    <dbReference type="NCBI Taxonomy" id="979556"/>
    <lineage>
        <taxon>Bacteria</taxon>
        <taxon>Bacillati</taxon>
        <taxon>Actinomycetota</taxon>
        <taxon>Actinomycetes</taxon>
        <taxon>Micrococcales</taxon>
        <taxon>Microbacteriaceae</taxon>
        <taxon>Microbacterium</taxon>
    </lineage>
</organism>
<dbReference type="OrthoDB" id="3727724at2"/>
<dbReference type="eggNOG" id="ENOG5032ZYE">
    <property type="taxonomic scope" value="Bacteria"/>
</dbReference>
<name>E8N8V1_MICTS</name>
<protein>
    <submittedName>
        <fullName evidence="1">Cytochrome c-type biogenesis protein CcmE</fullName>
    </submittedName>
</protein>
<dbReference type="Proteomes" id="UP000008975">
    <property type="component" value="Chromosome"/>
</dbReference>
<reference key="2">
    <citation type="submission" date="2011-02" db="EMBL/GenBank/DDBJ databases">
        <title>Genome sequence of Microbacterium testaceum StLB037.</title>
        <authorList>
            <person name="Morohoshi T."/>
            <person name="Wang W.Z."/>
            <person name="Someya N."/>
            <person name="Ikeda T."/>
        </authorList>
    </citation>
    <scope>NUCLEOTIDE SEQUENCE</scope>
    <source>
        <strain>StLB037</strain>
    </source>
</reference>